<dbReference type="Gene3D" id="3.40.50.720">
    <property type="entry name" value="NAD(P)-binding Rossmann-like Domain"/>
    <property type="match status" value="1"/>
</dbReference>
<evidence type="ECO:0000313" key="1">
    <source>
        <dbReference type="EMBL" id="RMU10445.1"/>
    </source>
</evidence>
<dbReference type="RefSeq" id="WP_074997692.1">
    <property type="nucleotide sequence ID" value="NZ_RBRV01000115.1"/>
</dbReference>
<organism evidence="1 2">
    <name type="scientific">Pseudomonas syringae pv. coriandricola</name>
    <dbReference type="NCBI Taxonomy" id="264453"/>
    <lineage>
        <taxon>Bacteria</taxon>
        <taxon>Pseudomonadati</taxon>
        <taxon>Pseudomonadota</taxon>
        <taxon>Gammaproteobacteria</taxon>
        <taxon>Pseudomonadales</taxon>
        <taxon>Pseudomonadaceae</taxon>
        <taxon>Pseudomonas</taxon>
    </lineage>
</organism>
<dbReference type="EMBL" id="RBTT01000096">
    <property type="protein sequence ID" value="RMU10445.1"/>
    <property type="molecule type" value="Genomic_DNA"/>
</dbReference>
<comment type="caution">
    <text evidence="1">The sequence shown here is derived from an EMBL/GenBank/DDBJ whole genome shotgun (WGS) entry which is preliminary data.</text>
</comment>
<evidence type="ECO:0000313" key="2">
    <source>
        <dbReference type="Proteomes" id="UP000274212"/>
    </source>
</evidence>
<dbReference type="AlphaFoldDB" id="A0A3M5RN11"/>
<protein>
    <submittedName>
        <fullName evidence="1">Alcohol dehydrogenase</fullName>
    </submittedName>
</protein>
<gene>
    <name evidence="1" type="ORF">ALP36_03233</name>
</gene>
<accession>A0A3M5RN11</accession>
<name>A0A3M5RN11_9PSED</name>
<proteinExistence type="predicted"/>
<dbReference type="Proteomes" id="UP000274212">
    <property type="component" value="Unassembled WGS sequence"/>
</dbReference>
<dbReference type="Gene3D" id="3.90.180.10">
    <property type="entry name" value="Medium-chain alcohol dehydrogenases, catalytic domain"/>
    <property type="match status" value="1"/>
</dbReference>
<sequence>MLRQSVDAPGLGSMGVVGASHLDTLVSFDVNELLINGKSIRGICDGDSVPQKFIPDLVRLLMQGRFPFDRMVKFYPFDKINEAAADSEKGTTLKLILIIDPTFPMSH</sequence>
<reference evidence="1 2" key="1">
    <citation type="submission" date="2018-08" db="EMBL/GenBank/DDBJ databases">
        <title>Recombination of ecologically and evolutionarily significant loci maintains genetic cohesion in the Pseudomonas syringae species complex.</title>
        <authorList>
            <person name="Dillon M."/>
            <person name="Thakur S."/>
            <person name="Almeida R.N.D."/>
            <person name="Weir B.S."/>
            <person name="Guttman D.S."/>
        </authorList>
    </citation>
    <scope>NUCLEOTIDE SEQUENCE [LARGE SCALE GENOMIC DNA]</scope>
    <source>
        <strain evidence="1 2">ICMP 9829</strain>
    </source>
</reference>